<dbReference type="Gene3D" id="3.40.640.10">
    <property type="entry name" value="Type I PLP-dependent aspartate aminotransferase-like (Major domain)"/>
    <property type="match status" value="1"/>
</dbReference>
<keyword evidence="11" id="KW-1185">Reference proteome</keyword>
<comment type="catalytic activity">
    <reaction evidence="7">
        <text>L-methionine + H2O = methanethiol + 2-oxobutanoate + NH4(+)</text>
        <dbReference type="Rhea" id="RHEA:23800"/>
        <dbReference type="ChEBI" id="CHEBI:15377"/>
        <dbReference type="ChEBI" id="CHEBI:16007"/>
        <dbReference type="ChEBI" id="CHEBI:16763"/>
        <dbReference type="ChEBI" id="CHEBI:28938"/>
        <dbReference type="ChEBI" id="CHEBI:57844"/>
        <dbReference type="EC" id="4.4.1.11"/>
    </reaction>
    <physiologicalReaction direction="left-to-right" evidence="7">
        <dbReference type="Rhea" id="RHEA:23801"/>
    </physiologicalReaction>
</comment>
<evidence type="ECO:0000256" key="8">
    <source>
        <dbReference type="PIRSR" id="PIRSR001434-2"/>
    </source>
</evidence>
<dbReference type="SUPFAM" id="SSF53383">
    <property type="entry name" value="PLP-dependent transferases"/>
    <property type="match status" value="1"/>
</dbReference>
<protein>
    <recommendedName>
        <fullName evidence="4">homocysteine desulfhydrase</fullName>
        <ecNumber evidence="4">4.4.1.2</ecNumber>
    </recommendedName>
    <alternativeName>
        <fullName evidence="5">Homocysteine desulfhydrase</fullName>
    </alternativeName>
</protein>
<dbReference type="FunFam" id="3.40.640.10:FF:000046">
    <property type="entry name" value="Cystathionine gamma-lyase"/>
    <property type="match status" value="1"/>
</dbReference>
<name>A0A347ZWI1_9CHLR</name>
<dbReference type="InterPro" id="IPR015422">
    <property type="entry name" value="PyrdxlP-dep_Trfase_small"/>
</dbReference>
<comment type="cofactor">
    <cofactor evidence="1 9">
        <name>pyridoxal 5'-phosphate</name>
        <dbReference type="ChEBI" id="CHEBI:597326"/>
    </cofactor>
</comment>
<dbReference type="GO" id="GO:0019346">
    <property type="term" value="P:transsulfuration"/>
    <property type="evidence" value="ECO:0007669"/>
    <property type="project" value="InterPro"/>
</dbReference>
<dbReference type="GO" id="GO:0030170">
    <property type="term" value="F:pyridoxal phosphate binding"/>
    <property type="evidence" value="ECO:0007669"/>
    <property type="project" value="InterPro"/>
</dbReference>
<dbReference type="GO" id="GO:0009086">
    <property type="term" value="P:methionine biosynthetic process"/>
    <property type="evidence" value="ECO:0007669"/>
    <property type="project" value="UniProtKB-ARBA"/>
</dbReference>
<dbReference type="Pfam" id="PF01053">
    <property type="entry name" value="Cys_Met_Meta_PP"/>
    <property type="match status" value="1"/>
</dbReference>
<evidence type="ECO:0000256" key="3">
    <source>
        <dbReference type="ARBA" id="ARBA00022898"/>
    </source>
</evidence>
<evidence type="ECO:0000256" key="4">
    <source>
        <dbReference type="ARBA" id="ARBA00047175"/>
    </source>
</evidence>
<evidence type="ECO:0000256" key="2">
    <source>
        <dbReference type="ARBA" id="ARBA00009077"/>
    </source>
</evidence>
<feature type="modified residue" description="N6-(pyridoxal phosphate)lysine" evidence="8">
    <location>
        <position position="210"/>
    </location>
</feature>
<dbReference type="CDD" id="cd00614">
    <property type="entry name" value="CGS_like"/>
    <property type="match status" value="1"/>
</dbReference>
<keyword evidence="3 8" id="KW-0663">Pyridoxal phosphate</keyword>
<evidence type="ECO:0000256" key="5">
    <source>
        <dbReference type="ARBA" id="ARBA00047199"/>
    </source>
</evidence>
<evidence type="ECO:0000256" key="9">
    <source>
        <dbReference type="RuleBase" id="RU362118"/>
    </source>
</evidence>
<dbReference type="Proteomes" id="UP000256388">
    <property type="component" value="Unassembled WGS sequence"/>
</dbReference>
<dbReference type="InterPro" id="IPR054542">
    <property type="entry name" value="Cys_met_metab_PP"/>
</dbReference>
<gene>
    <name evidence="10" type="ORF">DFR64_2805</name>
</gene>
<proteinExistence type="inferred from homology"/>
<evidence type="ECO:0000256" key="6">
    <source>
        <dbReference type="ARBA" id="ARBA00048780"/>
    </source>
</evidence>
<dbReference type="PIRSF" id="PIRSF001434">
    <property type="entry name" value="CGS"/>
    <property type="match status" value="1"/>
</dbReference>
<reference evidence="10 11" key="1">
    <citation type="submission" date="2018-08" db="EMBL/GenBank/DDBJ databases">
        <title>Genomic Encyclopedia of Type Strains, Phase IV (KMG-IV): sequencing the most valuable type-strain genomes for metagenomic binning, comparative biology and taxonomic classification.</title>
        <authorList>
            <person name="Goeker M."/>
        </authorList>
    </citation>
    <scope>NUCLEOTIDE SEQUENCE [LARGE SCALE GENOMIC DNA]</scope>
    <source>
        <strain evidence="10 11">DSM 23923</strain>
    </source>
</reference>
<dbReference type="PANTHER" id="PTHR11808">
    <property type="entry name" value="TRANS-SULFURATION ENZYME FAMILY MEMBER"/>
    <property type="match status" value="1"/>
</dbReference>
<dbReference type="GO" id="GO:0018826">
    <property type="term" value="F:methionine gamma-lyase activity"/>
    <property type="evidence" value="ECO:0007669"/>
    <property type="project" value="UniProtKB-EC"/>
</dbReference>
<dbReference type="PROSITE" id="PS00868">
    <property type="entry name" value="CYS_MET_METAB_PP"/>
    <property type="match status" value="1"/>
</dbReference>
<keyword evidence="10" id="KW-0456">Lyase</keyword>
<dbReference type="FunFam" id="3.90.1150.10:FF:000033">
    <property type="entry name" value="Cystathionine gamma-synthase"/>
    <property type="match status" value="1"/>
</dbReference>
<sequence length="399" mass="44625">MDDEKRKKLTLESRMVYYPPEPGSMSVSDPIYMASNFQYTQDIYQRILDGARKEVNIYSRCGNPSEYKFEEQMVYIENGDSCLATASGMAAIAITLFGLLKSGDHIVSDWTTYSTTHEFLDHRFTDFGVETTFVDSSDSKMVESAFRPNTKVLYFETIANPTMKISDIEAIVKMAHDRGVIVICDNTFASPYVFRPLDWDVDICLESATKFIGGHNDALGGTITLKNGLLPADTLEKIRWSTLTKLGGSLSPFNAWLLLRGIQTLHVRVEKQCKNAMILANYLEKHPKVQRVWYPGLPSHPQHEIAKKLLPKFGAMLTFEVGDEQAAVRVLDALELSTFGASLGGVRTTTQVPATMAFLDVPPDQKKLMNIRDGMIRISAGLEDPDDLIADFEQALKLL</sequence>
<dbReference type="GO" id="GO:0047982">
    <property type="term" value="F:homocysteine desulfhydrase activity"/>
    <property type="evidence" value="ECO:0007669"/>
    <property type="project" value="UniProtKB-EC"/>
</dbReference>
<dbReference type="InterPro" id="IPR015424">
    <property type="entry name" value="PyrdxlP-dep_Trfase"/>
</dbReference>
<comment type="catalytic activity">
    <reaction evidence="6">
        <text>L-homocysteine + H2O = 2-oxobutanoate + hydrogen sulfide + NH4(+) + H(+)</text>
        <dbReference type="Rhea" id="RHEA:14501"/>
        <dbReference type="ChEBI" id="CHEBI:15377"/>
        <dbReference type="ChEBI" id="CHEBI:15378"/>
        <dbReference type="ChEBI" id="CHEBI:16763"/>
        <dbReference type="ChEBI" id="CHEBI:28938"/>
        <dbReference type="ChEBI" id="CHEBI:29919"/>
        <dbReference type="ChEBI" id="CHEBI:58199"/>
        <dbReference type="EC" id="4.4.1.2"/>
    </reaction>
    <physiologicalReaction direction="left-to-right" evidence="6">
        <dbReference type="Rhea" id="RHEA:14502"/>
    </physiologicalReaction>
</comment>
<evidence type="ECO:0000313" key="10">
    <source>
        <dbReference type="EMBL" id="REG05405.1"/>
    </source>
</evidence>
<evidence type="ECO:0000313" key="11">
    <source>
        <dbReference type="Proteomes" id="UP000256388"/>
    </source>
</evidence>
<organism evidence="10 11">
    <name type="scientific">Pelolinea submarina</name>
    <dbReference type="NCBI Taxonomy" id="913107"/>
    <lineage>
        <taxon>Bacteria</taxon>
        <taxon>Bacillati</taxon>
        <taxon>Chloroflexota</taxon>
        <taxon>Anaerolineae</taxon>
        <taxon>Anaerolineales</taxon>
        <taxon>Anaerolineaceae</taxon>
        <taxon>Pelolinea</taxon>
    </lineage>
</organism>
<dbReference type="OrthoDB" id="9780685at2"/>
<dbReference type="InterPro" id="IPR000277">
    <property type="entry name" value="Cys/Met-Metab_PyrdxlP-dep_enz"/>
</dbReference>
<dbReference type="Gene3D" id="3.90.1150.10">
    <property type="entry name" value="Aspartate Aminotransferase, domain 1"/>
    <property type="match status" value="1"/>
</dbReference>
<dbReference type="EC" id="4.4.1.2" evidence="4"/>
<dbReference type="PANTHER" id="PTHR11808:SF80">
    <property type="entry name" value="CYSTATHIONINE GAMMA-LYASE"/>
    <property type="match status" value="1"/>
</dbReference>
<dbReference type="InterPro" id="IPR015421">
    <property type="entry name" value="PyrdxlP-dep_Trfase_major"/>
</dbReference>
<accession>A0A347ZWI1</accession>
<dbReference type="GO" id="GO:0005737">
    <property type="term" value="C:cytoplasm"/>
    <property type="evidence" value="ECO:0007669"/>
    <property type="project" value="TreeGrafter"/>
</dbReference>
<comment type="caution">
    <text evidence="10">The sequence shown here is derived from an EMBL/GenBank/DDBJ whole genome shotgun (WGS) entry which is preliminary data.</text>
</comment>
<comment type="similarity">
    <text evidence="2 9">Belongs to the trans-sulfuration enzymes family.</text>
</comment>
<evidence type="ECO:0000256" key="7">
    <source>
        <dbReference type="ARBA" id="ARBA00052699"/>
    </source>
</evidence>
<dbReference type="RefSeq" id="WP_116226072.1">
    <property type="nucleotide sequence ID" value="NZ_AP018437.1"/>
</dbReference>
<evidence type="ECO:0000256" key="1">
    <source>
        <dbReference type="ARBA" id="ARBA00001933"/>
    </source>
</evidence>
<dbReference type="AlphaFoldDB" id="A0A347ZWI1"/>
<dbReference type="EMBL" id="QUMS01000005">
    <property type="protein sequence ID" value="REG05405.1"/>
    <property type="molecule type" value="Genomic_DNA"/>
</dbReference>